<reference evidence="10 11" key="1">
    <citation type="journal article" date="2018" name="Environ. Microbiol.">
        <title>Novel energy conservation strategies and behaviour of Pelotomaculum schinkii driving syntrophic propionate catabolism.</title>
        <authorList>
            <person name="Hidalgo-Ahumada C.A.P."/>
            <person name="Nobu M.K."/>
            <person name="Narihiro T."/>
            <person name="Tamaki H."/>
            <person name="Liu W.T."/>
            <person name="Kamagata Y."/>
            <person name="Stams A.J.M."/>
            <person name="Imachi H."/>
            <person name="Sousa D.Z."/>
        </authorList>
    </citation>
    <scope>NUCLEOTIDE SEQUENCE [LARGE SCALE GENOMIC DNA]</scope>
    <source>
        <strain evidence="10 11">MGP</strain>
    </source>
</reference>
<keyword evidence="4 10" id="KW-0808">Transferase</keyword>
<dbReference type="Gene3D" id="3.30.565.10">
    <property type="entry name" value="Histidine kinase-like ATPase, C-terminal domain"/>
    <property type="match status" value="1"/>
</dbReference>
<proteinExistence type="predicted"/>
<sequence length="434" mass="48753">MSVARTGGKGEFNKDLSVDELEMLLDISSIVNSHLDLDEILQSVHSYLPRLIPHTKSGIFFYHETTGKVTIHSNIGFSDRLLKQFAENISSHFLFKKQLATKKGWRSTDIHPVEDIKKLPYFQSAMRREGILFGIGAPIILEGEFIGTIHVTRPESRGDFSIRDLRMLELVANQIGIAVKNALTYEKDLKEKDHIITVLEQKVKQAERLAALGRAAAIIAHEVKNPLTSIRLSLYSVEKKSSWKMDINEDLKIVKEAVDRVSRTMEDLLHFSSDTYLRFEEIDLNELLKDVVSEYRNQYGKGVIIETSLNKPVPAILADCEKLKEIFGNLLSNSIAATEDGGTVRVSTNHSFDQVFAVVEDWGSGISLEIQQKIFEPFFTTKQTGTGLGLAIAKKNIEAHRGTIKVESEPGWGTKFIVTLPVYNQARRGVVNDE</sequence>
<gene>
    <name evidence="10" type="primary">zraS_2</name>
    <name evidence="10" type="ORF">Pmgp_00960</name>
</gene>
<evidence type="ECO:0000256" key="5">
    <source>
        <dbReference type="ARBA" id="ARBA00022741"/>
    </source>
</evidence>
<keyword evidence="6" id="KW-0418">Kinase</keyword>
<dbReference type="InterPro" id="IPR036890">
    <property type="entry name" value="HATPase_C_sf"/>
</dbReference>
<dbReference type="GO" id="GO:0000155">
    <property type="term" value="F:phosphorelay sensor kinase activity"/>
    <property type="evidence" value="ECO:0007669"/>
    <property type="project" value="InterPro"/>
</dbReference>
<accession>A0A4Y7RTZ2</accession>
<evidence type="ECO:0000256" key="7">
    <source>
        <dbReference type="ARBA" id="ARBA00022840"/>
    </source>
</evidence>
<dbReference type="SMART" id="SM00388">
    <property type="entry name" value="HisKA"/>
    <property type="match status" value="1"/>
</dbReference>
<evidence type="ECO:0000256" key="6">
    <source>
        <dbReference type="ARBA" id="ARBA00022777"/>
    </source>
</evidence>
<evidence type="ECO:0000259" key="9">
    <source>
        <dbReference type="PROSITE" id="PS50109"/>
    </source>
</evidence>
<dbReference type="EMBL" id="QFFZ01000007">
    <property type="protein sequence ID" value="TEB12343.1"/>
    <property type="molecule type" value="Genomic_DNA"/>
</dbReference>
<dbReference type="EC" id="2.7.13.3" evidence="2"/>
<keyword evidence="8" id="KW-0902">Two-component regulatory system</keyword>
<dbReference type="GO" id="GO:0005524">
    <property type="term" value="F:ATP binding"/>
    <property type="evidence" value="ECO:0007669"/>
    <property type="project" value="UniProtKB-KW"/>
</dbReference>
<keyword evidence="5" id="KW-0547">Nucleotide-binding</keyword>
<dbReference type="PROSITE" id="PS50109">
    <property type="entry name" value="HIS_KIN"/>
    <property type="match status" value="1"/>
</dbReference>
<dbReference type="InterPro" id="IPR036097">
    <property type="entry name" value="HisK_dim/P_sf"/>
</dbReference>
<dbReference type="InterPro" id="IPR003661">
    <property type="entry name" value="HisK_dim/P_dom"/>
</dbReference>
<evidence type="ECO:0000256" key="3">
    <source>
        <dbReference type="ARBA" id="ARBA00022553"/>
    </source>
</evidence>
<keyword evidence="7" id="KW-0067">ATP-binding</keyword>
<comment type="catalytic activity">
    <reaction evidence="1">
        <text>ATP + protein L-histidine = ADP + protein N-phospho-L-histidine.</text>
        <dbReference type="EC" id="2.7.13.3"/>
    </reaction>
</comment>
<dbReference type="AlphaFoldDB" id="A0A4Y7RTZ2"/>
<dbReference type="PANTHER" id="PTHR43065:SF10">
    <property type="entry name" value="PEROXIDE STRESS-ACTIVATED HISTIDINE KINASE MAK3"/>
    <property type="match status" value="1"/>
</dbReference>
<dbReference type="InterPro" id="IPR003594">
    <property type="entry name" value="HATPase_dom"/>
</dbReference>
<organism evidence="10 11">
    <name type="scientific">Pelotomaculum propionicicum</name>
    <dbReference type="NCBI Taxonomy" id="258475"/>
    <lineage>
        <taxon>Bacteria</taxon>
        <taxon>Bacillati</taxon>
        <taxon>Bacillota</taxon>
        <taxon>Clostridia</taxon>
        <taxon>Eubacteriales</taxon>
        <taxon>Desulfotomaculaceae</taxon>
        <taxon>Pelotomaculum</taxon>
    </lineage>
</organism>
<keyword evidence="11" id="KW-1185">Reference proteome</keyword>
<dbReference type="Gene3D" id="3.30.450.40">
    <property type="match status" value="1"/>
</dbReference>
<evidence type="ECO:0000256" key="8">
    <source>
        <dbReference type="ARBA" id="ARBA00023012"/>
    </source>
</evidence>
<dbReference type="SMART" id="SM00065">
    <property type="entry name" value="GAF"/>
    <property type="match status" value="1"/>
</dbReference>
<dbReference type="InterPro" id="IPR003018">
    <property type="entry name" value="GAF"/>
</dbReference>
<dbReference type="Pfam" id="PF02518">
    <property type="entry name" value="HATPase_c"/>
    <property type="match status" value="1"/>
</dbReference>
<dbReference type="InterPro" id="IPR029016">
    <property type="entry name" value="GAF-like_dom_sf"/>
</dbReference>
<comment type="caution">
    <text evidence="10">The sequence shown here is derived from an EMBL/GenBank/DDBJ whole genome shotgun (WGS) entry which is preliminary data.</text>
</comment>
<dbReference type="SMART" id="SM00387">
    <property type="entry name" value="HATPase_c"/>
    <property type="match status" value="1"/>
</dbReference>
<evidence type="ECO:0000313" key="11">
    <source>
        <dbReference type="Proteomes" id="UP000297597"/>
    </source>
</evidence>
<dbReference type="CDD" id="cd00082">
    <property type="entry name" value="HisKA"/>
    <property type="match status" value="1"/>
</dbReference>
<dbReference type="RefSeq" id="WP_134212840.1">
    <property type="nucleotide sequence ID" value="NZ_QFFZ01000007.1"/>
</dbReference>
<dbReference type="SUPFAM" id="SSF55781">
    <property type="entry name" value="GAF domain-like"/>
    <property type="match status" value="1"/>
</dbReference>
<dbReference type="OrthoDB" id="9764522at2"/>
<dbReference type="InterPro" id="IPR004358">
    <property type="entry name" value="Sig_transdc_His_kin-like_C"/>
</dbReference>
<evidence type="ECO:0000256" key="4">
    <source>
        <dbReference type="ARBA" id="ARBA00022679"/>
    </source>
</evidence>
<name>A0A4Y7RTZ2_9FIRM</name>
<dbReference type="PANTHER" id="PTHR43065">
    <property type="entry name" value="SENSOR HISTIDINE KINASE"/>
    <property type="match status" value="1"/>
</dbReference>
<dbReference type="Proteomes" id="UP000297597">
    <property type="component" value="Unassembled WGS sequence"/>
</dbReference>
<evidence type="ECO:0000256" key="2">
    <source>
        <dbReference type="ARBA" id="ARBA00012438"/>
    </source>
</evidence>
<dbReference type="Pfam" id="PF00512">
    <property type="entry name" value="HisKA"/>
    <property type="match status" value="1"/>
</dbReference>
<dbReference type="InterPro" id="IPR005467">
    <property type="entry name" value="His_kinase_dom"/>
</dbReference>
<keyword evidence="3" id="KW-0597">Phosphoprotein</keyword>
<dbReference type="Gene3D" id="1.10.287.130">
    <property type="match status" value="1"/>
</dbReference>
<evidence type="ECO:0000313" key="10">
    <source>
        <dbReference type="EMBL" id="TEB12343.1"/>
    </source>
</evidence>
<dbReference type="SUPFAM" id="SSF47384">
    <property type="entry name" value="Homodimeric domain of signal transducing histidine kinase"/>
    <property type="match status" value="1"/>
</dbReference>
<dbReference type="PRINTS" id="PR00344">
    <property type="entry name" value="BCTRLSENSOR"/>
</dbReference>
<dbReference type="Pfam" id="PF13185">
    <property type="entry name" value="GAF_2"/>
    <property type="match status" value="1"/>
</dbReference>
<evidence type="ECO:0000256" key="1">
    <source>
        <dbReference type="ARBA" id="ARBA00000085"/>
    </source>
</evidence>
<dbReference type="SUPFAM" id="SSF55874">
    <property type="entry name" value="ATPase domain of HSP90 chaperone/DNA topoisomerase II/histidine kinase"/>
    <property type="match status" value="1"/>
</dbReference>
<protein>
    <recommendedName>
        <fullName evidence="2">histidine kinase</fullName>
        <ecNumber evidence="2">2.7.13.3</ecNumber>
    </recommendedName>
</protein>
<feature type="domain" description="Histidine kinase" evidence="9">
    <location>
        <begin position="218"/>
        <end position="424"/>
    </location>
</feature>